<dbReference type="SUPFAM" id="SSF49899">
    <property type="entry name" value="Concanavalin A-like lectins/glucanases"/>
    <property type="match status" value="1"/>
</dbReference>
<dbReference type="FunFam" id="2.60.120.200:FF:000124">
    <property type="entry name" value="Galectin-4"/>
    <property type="match status" value="1"/>
</dbReference>
<reference evidence="5" key="3">
    <citation type="submission" date="2025-09" db="UniProtKB">
        <authorList>
            <consortium name="Ensembl"/>
        </authorList>
    </citation>
    <scope>IDENTIFICATION</scope>
    <source>
        <strain evidence="5">Glennie</strain>
    </source>
</reference>
<dbReference type="PANTHER" id="PTHR11346:SF107">
    <property type="entry name" value="GALECTIN-7"/>
    <property type="match status" value="1"/>
</dbReference>
<dbReference type="InParanoid" id="F7FJC3"/>
<dbReference type="Gene3D" id="2.60.120.200">
    <property type="match status" value="1"/>
</dbReference>
<dbReference type="PROSITE" id="PS51304">
    <property type="entry name" value="GALECTIN"/>
    <property type="match status" value="1"/>
</dbReference>
<dbReference type="GO" id="GO:0030246">
    <property type="term" value="F:carbohydrate binding"/>
    <property type="evidence" value="ECO:0000318"/>
    <property type="project" value="GO_Central"/>
</dbReference>
<proteinExistence type="predicted"/>
<dbReference type="FunCoup" id="F7FJC3">
    <property type="interactions" value="379"/>
</dbReference>
<dbReference type="PANTHER" id="PTHR11346">
    <property type="entry name" value="GALECTIN"/>
    <property type="match status" value="1"/>
</dbReference>
<dbReference type="InterPro" id="IPR013320">
    <property type="entry name" value="ConA-like_dom_sf"/>
</dbReference>
<protein>
    <recommendedName>
        <fullName evidence="3">Galectin</fullName>
    </recommendedName>
</protein>
<dbReference type="Pfam" id="PF00337">
    <property type="entry name" value="Gal-bind_lectin"/>
    <property type="match status" value="1"/>
</dbReference>
<keyword evidence="1 3" id="KW-0430">Lectin</keyword>
<dbReference type="Ensembl" id="ENSOANT00000005780.3">
    <property type="protein sequence ID" value="ENSOANP00000005778.2"/>
    <property type="gene ID" value="ENSOANG00000003642.3"/>
</dbReference>
<dbReference type="RefSeq" id="XP_001519384.2">
    <property type="nucleotide sequence ID" value="XM_001519334.4"/>
</dbReference>
<gene>
    <name evidence="5" type="primary">LOC100090167</name>
</gene>
<evidence type="ECO:0000313" key="5">
    <source>
        <dbReference type="Ensembl" id="ENSOANP00000005778.2"/>
    </source>
</evidence>
<dbReference type="STRING" id="9258.ENSOANP00000005778"/>
<dbReference type="eggNOG" id="KOG3587">
    <property type="taxonomic scope" value="Eukaryota"/>
</dbReference>
<dbReference type="GeneID" id="100090167"/>
<evidence type="ECO:0000313" key="6">
    <source>
        <dbReference type="Proteomes" id="UP000002279"/>
    </source>
</evidence>
<dbReference type="CDD" id="cd00070">
    <property type="entry name" value="GLECT"/>
    <property type="match status" value="1"/>
</dbReference>
<dbReference type="OMA" id="GWESEDR"/>
<evidence type="ECO:0000256" key="1">
    <source>
        <dbReference type="ARBA" id="ARBA00022734"/>
    </source>
</evidence>
<sequence>MASENLTVPHKATCPEGLRPGSVVRLRGVVPQEAARFHVNFLCGEEAGADTALHFNPRMDTGEVVFNSFEGGSWKKEERGRGLPFRRGEPFDLLLIAADDGYKVVIGDAEYHRFAHRVPPQRVRGLEVGGDVLLQAVRIF</sequence>
<dbReference type="HOGENOM" id="CLU_037794_3_3_1"/>
<evidence type="ECO:0000259" key="4">
    <source>
        <dbReference type="PROSITE" id="PS51304"/>
    </source>
</evidence>
<evidence type="ECO:0000256" key="3">
    <source>
        <dbReference type="RuleBase" id="RU102079"/>
    </source>
</evidence>
<dbReference type="Bgee" id="ENSOANG00000003642">
    <property type="expression patterns" value="Expressed in fibroblast and 2 other cell types or tissues"/>
</dbReference>
<keyword evidence="2" id="KW-0677">Repeat</keyword>
<keyword evidence="6" id="KW-1185">Reference proteome</keyword>
<dbReference type="SMART" id="SM00276">
    <property type="entry name" value="GLECT"/>
    <property type="match status" value="1"/>
</dbReference>
<dbReference type="Proteomes" id="UP000002279">
    <property type="component" value="Chromosome 5"/>
</dbReference>
<dbReference type="InterPro" id="IPR001079">
    <property type="entry name" value="Galectin_CRD"/>
</dbReference>
<dbReference type="OrthoDB" id="6251307at2759"/>
<name>F7FJC3_ORNAN</name>
<accession>F7FJC3</accession>
<feature type="domain" description="Galectin" evidence="4">
    <location>
        <begin position="10"/>
        <end position="140"/>
    </location>
</feature>
<evidence type="ECO:0000256" key="2">
    <source>
        <dbReference type="ARBA" id="ARBA00022737"/>
    </source>
</evidence>
<dbReference type="GeneTree" id="ENSGT00940000155398"/>
<dbReference type="KEGG" id="oaa:100090167"/>
<dbReference type="InterPro" id="IPR044156">
    <property type="entry name" value="Galectin-like"/>
</dbReference>
<reference evidence="5 6" key="1">
    <citation type="journal article" date="2008" name="Nature">
        <title>Genome analysis of the platypus reveals unique signatures of evolution.</title>
        <authorList>
            <person name="Warren W.C."/>
            <person name="Hillier L.W."/>
            <person name="Marshall Graves J.A."/>
            <person name="Birney E."/>
            <person name="Ponting C.P."/>
            <person name="Grutzner F."/>
            <person name="Belov K."/>
            <person name="Miller W."/>
            <person name="Clarke L."/>
            <person name="Chinwalla A.T."/>
            <person name="Yang S.P."/>
            <person name="Heger A."/>
            <person name="Locke D.P."/>
            <person name="Miethke P."/>
            <person name="Waters P.D."/>
            <person name="Veyrunes F."/>
            <person name="Fulton L."/>
            <person name="Fulton B."/>
            <person name="Graves T."/>
            <person name="Wallis J."/>
            <person name="Puente X.S."/>
            <person name="Lopez-Otin C."/>
            <person name="Ordonez G.R."/>
            <person name="Eichler E.E."/>
            <person name="Chen L."/>
            <person name="Cheng Z."/>
            <person name="Deakin J.E."/>
            <person name="Alsop A."/>
            <person name="Thompson K."/>
            <person name="Kirby P."/>
            <person name="Papenfuss A.T."/>
            <person name="Wakefield M.J."/>
            <person name="Olender T."/>
            <person name="Lancet D."/>
            <person name="Huttley G.A."/>
            <person name="Smit A.F."/>
            <person name="Pask A."/>
            <person name="Temple-Smith P."/>
            <person name="Batzer M.A."/>
            <person name="Walker J.A."/>
            <person name="Konkel M.K."/>
            <person name="Harris R.S."/>
            <person name="Whittington C.M."/>
            <person name="Wong E.S."/>
            <person name="Gemmell N.J."/>
            <person name="Buschiazzo E."/>
            <person name="Vargas Jentzsch I.M."/>
            <person name="Merkel A."/>
            <person name="Schmitz J."/>
            <person name="Zemann A."/>
            <person name="Churakov G."/>
            <person name="Kriegs J.O."/>
            <person name="Brosius J."/>
            <person name="Murchison E.P."/>
            <person name="Sachidanandam R."/>
            <person name="Smith C."/>
            <person name="Hannon G.J."/>
            <person name="Tsend-Ayush E."/>
            <person name="McMillan D."/>
            <person name="Attenborough R."/>
            <person name="Rens W."/>
            <person name="Ferguson-Smith M."/>
            <person name="Lefevre C.M."/>
            <person name="Sharp J.A."/>
            <person name="Nicholas K.R."/>
            <person name="Ray D.A."/>
            <person name="Kube M."/>
            <person name="Reinhardt R."/>
            <person name="Pringle T.H."/>
            <person name="Taylor J."/>
            <person name="Jones R.C."/>
            <person name="Nixon B."/>
            <person name="Dacheux J.L."/>
            <person name="Niwa H."/>
            <person name="Sekita Y."/>
            <person name="Huang X."/>
            <person name="Stark A."/>
            <person name="Kheradpour P."/>
            <person name="Kellis M."/>
            <person name="Flicek P."/>
            <person name="Chen Y."/>
            <person name="Webber C."/>
            <person name="Hardison R."/>
            <person name="Nelson J."/>
            <person name="Hallsworth-Pepin K."/>
            <person name="Delehaunty K."/>
            <person name="Markovic C."/>
            <person name="Minx P."/>
            <person name="Feng Y."/>
            <person name="Kremitzki C."/>
            <person name="Mitreva M."/>
            <person name="Glasscock J."/>
            <person name="Wylie T."/>
            <person name="Wohldmann P."/>
            <person name="Thiru P."/>
            <person name="Nhan M.N."/>
            <person name="Pohl C.S."/>
            <person name="Smith S.M."/>
            <person name="Hou S."/>
            <person name="Nefedov M."/>
            <person name="de Jong P.J."/>
            <person name="Renfree M.B."/>
            <person name="Mardis E.R."/>
            <person name="Wilson R.K."/>
        </authorList>
    </citation>
    <scope>NUCLEOTIDE SEQUENCE [LARGE SCALE GENOMIC DNA]</scope>
    <source>
        <strain evidence="5 6">Glennie</strain>
    </source>
</reference>
<dbReference type="AlphaFoldDB" id="F7FJC3"/>
<dbReference type="SMART" id="SM00908">
    <property type="entry name" value="Gal-bind_lectin"/>
    <property type="match status" value="1"/>
</dbReference>
<reference evidence="5" key="2">
    <citation type="submission" date="2025-08" db="UniProtKB">
        <authorList>
            <consortium name="Ensembl"/>
        </authorList>
    </citation>
    <scope>IDENTIFICATION</scope>
    <source>
        <strain evidence="5">Glennie</strain>
    </source>
</reference>
<organism evidence="5 6">
    <name type="scientific">Ornithorhynchus anatinus</name>
    <name type="common">Duckbill platypus</name>
    <dbReference type="NCBI Taxonomy" id="9258"/>
    <lineage>
        <taxon>Eukaryota</taxon>
        <taxon>Metazoa</taxon>
        <taxon>Chordata</taxon>
        <taxon>Craniata</taxon>
        <taxon>Vertebrata</taxon>
        <taxon>Euteleostomi</taxon>
        <taxon>Mammalia</taxon>
        <taxon>Monotremata</taxon>
        <taxon>Ornithorhynchidae</taxon>
        <taxon>Ornithorhynchus</taxon>
    </lineage>
</organism>